<dbReference type="Proteomes" id="UP000494269">
    <property type="component" value="Unassembled WGS sequence"/>
</dbReference>
<gene>
    <name evidence="2" type="ORF">LMG3441_05580</name>
</gene>
<proteinExistence type="predicted"/>
<accession>A0A6S7AS23</accession>
<dbReference type="RefSeq" id="WP_054427303.1">
    <property type="nucleotide sequence ID" value="NZ_CADIJQ010000013.1"/>
</dbReference>
<sequence length="205" mass="22349">MTPTRRTHSTPRLAALMMTAWLLTSSQAAASQPARLSPGPAVPSQVGCQISVGQSVVDYGSFTAGQLTFLEGRRYVLQPRTVPLTIHCPTPRPLALRVTAPTRNDGAARFAQAGELRVVLSQGRIDGQDTRLINLEIPHHGPQTQVALRPGDVAVMEHGRSGRTFTAQIDLTPEVRDTDVRVHDQTEWSTTLLFELLDAERATAR</sequence>
<evidence type="ECO:0000313" key="2">
    <source>
        <dbReference type="EMBL" id="CAB3740489.1"/>
    </source>
</evidence>
<evidence type="ECO:0008006" key="4">
    <source>
        <dbReference type="Google" id="ProtNLM"/>
    </source>
</evidence>
<feature type="signal peptide" evidence="1">
    <location>
        <begin position="1"/>
        <end position="30"/>
    </location>
</feature>
<name>A0A6S7AS23_9BURK</name>
<evidence type="ECO:0000313" key="3">
    <source>
        <dbReference type="Proteomes" id="UP000494269"/>
    </source>
</evidence>
<reference evidence="2 3" key="1">
    <citation type="submission" date="2020-04" db="EMBL/GenBank/DDBJ databases">
        <authorList>
            <person name="De Canck E."/>
        </authorList>
    </citation>
    <scope>NUCLEOTIDE SEQUENCE [LARGE SCALE GENOMIC DNA]</scope>
    <source>
        <strain evidence="2 3">LMG 3441</strain>
    </source>
</reference>
<dbReference type="EMBL" id="CADIJQ010000013">
    <property type="protein sequence ID" value="CAB3740489.1"/>
    <property type="molecule type" value="Genomic_DNA"/>
</dbReference>
<organism evidence="2 3">
    <name type="scientific">Achromobacter kerstersii</name>
    <dbReference type="NCBI Taxonomy" id="1353890"/>
    <lineage>
        <taxon>Bacteria</taxon>
        <taxon>Pseudomonadati</taxon>
        <taxon>Pseudomonadota</taxon>
        <taxon>Betaproteobacteria</taxon>
        <taxon>Burkholderiales</taxon>
        <taxon>Alcaligenaceae</taxon>
        <taxon>Achromobacter</taxon>
    </lineage>
</organism>
<evidence type="ECO:0000256" key="1">
    <source>
        <dbReference type="SAM" id="SignalP"/>
    </source>
</evidence>
<protein>
    <recommendedName>
        <fullName evidence="4">Fimbrial-type adhesion domain-containing protein</fullName>
    </recommendedName>
</protein>
<dbReference type="AlphaFoldDB" id="A0A6S7AS23"/>
<keyword evidence="3" id="KW-1185">Reference proteome</keyword>
<feature type="chain" id="PRO_5028823040" description="Fimbrial-type adhesion domain-containing protein" evidence="1">
    <location>
        <begin position="31"/>
        <end position="205"/>
    </location>
</feature>
<keyword evidence="1" id="KW-0732">Signal</keyword>